<gene>
    <name evidence="2" type="ORF">E7747_11425</name>
</gene>
<evidence type="ECO:0000313" key="2">
    <source>
        <dbReference type="EMBL" id="QCD42843.1"/>
    </source>
</evidence>
<reference evidence="3" key="1">
    <citation type="submission" date="2019-02" db="EMBL/GenBank/DDBJ databases">
        <title>Isolation and identification of novel species under the genus Muribaculum.</title>
        <authorList>
            <person name="Miyake S."/>
            <person name="Ding Y."/>
            <person name="Low A."/>
            <person name="Soh M."/>
            <person name="Seedorf H."/>
        </authorList>
    </citation>
    <scope>NUCLEOTIDE SEQUENCE [LARGE SCALE GENOMIC DNA]</scope>
    <source>
        <strain evidence="3">H5</strain>
    </source>
</reference>
<feature type="compositionally biased region" description="Basic residues" evidence="1">
    <location>
        <begin position="12"/>
        <end position="21"/>
    </location>
</feature>
<dbReference type="EMBL" id="CP039396">
    <property type="protein sequence ID" value="QCD42843.1"/>
    <property type="molecule type" value="Genomic_DNA"/>
</dbReference>
<dbReference type="Proteomes" id="UP000297149">
    <property type="component" value="Chromosome"/>
</dbReference>
<evidence type="ECO:0000313" key="3">
    <source>
        <dbReference type="Proteomes" id="UP000297149"/>
    </source>
</evidence>
<proteinExistence type="predicted"/>
<accession>A0A4P7W486</accession>
<protein>
    <submittedName>
        <fullName evidence="2">Uncharacterized protein</fullName>
    </submittedName>
</protein>
<organism evidence="2 3">
    <name type="scientific">Duncaniella dubosii</name>
    <dbReference type="NCBI Taxonomy" id="2518971"/>
    <lineage>
        <taxon>Bacteria</taxon>
        <taxon>Pseudomonadati</taxon>
        <taxon>Bacteroidota</taxon>
        <taxon>Bacteroidia</taxon>
        <taxon>Bacteroidales</taxon>
        <taxon>Muribaculaceae</taxon>
        <taxon>Duncaniella</taxon>
    </lineage>
</organism>
<dbReference type="KEGG" id="ddb:E7747_11425"/>
<sequence>MKNCENTTANKHEKKTQKKPKAVWDKPVSKAFYAKLTAKVEKIIDWMLYSTGFRHELMRIIDRYLLDGSCPSYRWCDPAIMGAFCALRAEIDEAIDRSAQARLRAARRRELREEAKKAELPLCQNLQSADEETPLILPIEKSLPFNENTLKIPLPIQE</sequence>
<feature type="region of interest" description="Disordered" evidence="1">
    <location>
        <begin position="1"/>
        <end position="21"/>
    </location>
</feature>
<dbReference type="RefSeq" id="WP_123615784.1">
    <property type="nucleotide sequence ID" value="NZ_CAXHQF010000125.1"/>
</dbReference>
<dbReference type="AlphaFoldDB" id="A0A4P7W486"/>
<evidence type="ECO:0000256" key="1">
    <source>
        <dbReference type="SAM" id="MobiDB-lite"/>
    </source>
</evidence>
<keyword evidence="3" id="KW-1185">Reference proteome</keyword>
<name>A0A4P7W486_9BACT</name>